<dbReference type="Gene3D" id="3.90.640.10">
    <property type="entry name" value="Actin, Chain A, domain 4"/>
    <property type="match status" value="1"/>
</dbReference>
<organism evidence="6 7">
    <name type="scientific">Cinchona calisaya</name>
    <dbReference type="NCBI Taxonomy" id="153742"/>
    <lineage>
        <taxon>Eukaryota</taxon>
        <taxon>Viridiplantae</taxon>
        <taxon>Streptophyta</taxon>
        <taxon>Embryophyta</taxon>
        <taxon>Tracheophyta</taxon>
        <taxon>Spermatophyta</taxon>
        <taxon>Magnoliopsida</taxon>
        <taxon>eudicotyledons</taxon>
        <taxon>Gunneridae</taxon>
        <taxon>Pentapetalae</taxon>
        <taxon>asterids</taxon>
        <taxon>lamiids</taxon>
        <taxon>Gentianales</taxon>
        <taxon>Rubiaceae</taxon>
        <taxon>Cinchonoideae</taxon>
        <taxon>Cinchoneae</taxon>
        <taxon>Cinchona</taxon>
    </lineage>
</organism>
<dbReference type="PANTHER" id="PTHR11937">
    <property type="entry name" value="ACTIN"/>
    <property type="match status" value="1"/>
</dbReference>
<dbReference type="EMBL" id="JBJUIK010000003">
    <property type="protein sequence ID" value="KAL3533011.1"/>
    <property type="molecule type" value="Genomic_DNA"/>
</dbReference>
<dbReference type="GO" id="GO:0005524">
    <property type="term" value="F:ATP binding"/>
    <property type="evidence" value="ECO:0007669"/>
    <property type="project" value="UniProtKB-KW"/>
</dbReference>
<keyword evidence="3" id="KW-0547">Nucleotide-binding</keyword>
<reference evidence="6 7" key="1">
    <citation type="submission" date="2024-11" db="EMBL/GenBank/DDBJ databases">
        <title>A near-complete genome assembly of Cinchona calisaya.</title>
        <authorList>
            <person name="Lian D.C."/>
            <person name="Zhao X.W."/>
            <person name="Wei L."/>
        </authorList>
    </citation>
    <scope>NUCLEOTIDE SEQUENCE [LARGE SCALE GENOMIC DNA]</scope>
    <source>
        <tissue evidence="6">Nenye</tissue>
    </source>
</reference>
<evidence type="ECO:0000256" key="1">
    <source>
        <dbReference type="ARBA" id="ARBA00004245"/>
    </source>
</evidence>
<dbReference type="InterPro" id="IPR004001">
    <property type="entry name" value="Actin_CS"/>
</dbReference>
<dbReference type="FunFam" id="3.30.420.40:FF:000050">
    <property type="entry name" value="Actin, alpha skeletal muscle"/>
    <property type="match status" value="1"/>
</dbReference>
<dbReference type="SMART" id="SM00268">
    <property type="entry name" value="ACTIN"/>
    <property type="match status" value="1"/>
</dbReference>
<evidence type="ECO:0000256" key="3">
    <source>
        <dbReference type="ARBA" id="ARBA00022741"/>
    </source>
</evidence>
<dbReference type="SUPFAM" id="SSF53067">
    <property type="entry name" value="Actin-like ATPase domain"/>
    <property type="match status" value="2"/>
</dbReference>
<sequence length="267" mass="30460">MPLGKQPIVIDNGTKSAGFAGDNSPFAVYPSVVGQPRHIGLMCTLCDGCQNFYVGEEALRRRGILTLFPHTENVIVKNYEYMEKIWHHARGDKLHIPIYDALSRAISKLNFGGLEVTWQVGARIFEEIRDSTSLREIAITLASVQDKKENIGYVTLDYAQELENMRINPLLVQEKYQLPCREEIIVGSTRFQHLELLFQPSITYKTRVEWGDVGIHKLINGSIRKFDVSIQKHLYKSIVFTGGSTLFPSFVDRLRKEISTAYTGFFW</sequence>
<evidence type="ECO:0000256" key="2">
    <source>
        <dbReference type="ARBA" id="ARBA00006752"/>
    </source>
</evidence>
<name>A0ABD3AP95_9GENT</name>
<comment type="similarity">
    <text evidence="2 5">Belongs to the actin family.</text>
</comment>
<evidence type="ECO:0000256" key="4">
    <source>
        <dbReference type="ARBA" id="ARBA00022840"/>
    </source>
</evidence>
<dbReference type="Gene3D" id="2.30.36.70">
    <property type="entry name" value="Actin, Chain A, domain 2"/>
    <property type="match status" value="1"/>
</dbReference>
<dbReference type="InterPro" id="IPR043129">
    <property type="entry name" value="ATPase_NBD"/>
</dbReference>
<dbReference type="PRINTS" id="PR00190">
    <property type="entry name" value="ACTIN"/>
</dbReference>
<protein>
    <recommendedName>
        <fullName evidence="8">Actin-related protein</fullName>
    </recommendedName>
</protein>
<dbReference type="Gene3D" id="3.30.420.40">
    <property type="match status" value="2"/>
</dbReference>
<evidence type="ECO:0000313" key="6">
    <source>
        <dbReference type="EMBL" id="KAL3533011.1"/>
    </source>
</evidence>
<dbReference type="Pfam" id="PF00022">
    <property type="entry name" value="Actin"/>
    <property type="match status" value="2"/>
</dbReference>
<evidence type="ECO:0000313" key="7">
    <source>
        <dbReference type="Proteomes" id="UP001630127"/>
    </source>
</evidence>
<dbReference type="PROSITE" id="PS00406">
    <property type="entry name" value="ACTINS_1"/>
    <property type="match status" value="1"/>
</dbReference>
<dbReference type="GO" id="GO:0005856">
    <property type="term" value="C:cytoskeleton"/>
    <property type="evidence" value="ECO:0007669"/>
    <property type="project" value="UniProtKB-SubCell"/>
</dbReference>
<dbReference type="InterPro" id="IPR004000">
    <property type="entry name" value="Actin"/>
</dbReference>
<keyword evidence="7" id="KW-1185">Reference proteome</keyword>
<evidence type="ECO:0008006" key="8">
    <source>
        <dbReference type="Google" id="ProtNLM"/>
    </source>
</evidence>
<accession>A0ABD3AP95</accession>
<dbReference type="AlphaFoldDB" id="A0ABD3AP95"/>
<comment type="caution">
    <text evidence="6">The sequence shown here is derived from an EMBL/GenBank/DDBJ whole genome shotgun (WGS) entry which is preliminary data.</text>
</comment>
<comment type="subcellular location">
    <subcellularLocation>
        <location evidence="1">Cytoplasm</location>
        <location evidence="1">Cytoskeleton</location>
    </subcellularLocation>
</comment>
<gene>
    <name evidence="6" type="ORF">ACH5RR_006532</name>
</gene>
<proteinExistence type="inferred from homology"/>
<dbReference type="Proteomes" id="UP001630127">
    <property type="component" value="Unassembled WGS sequence"/>
</dbReference>
<keyword evidence="4" id="KW-0067">ATP-binding</keyword>
<evidence type="ECO:0000256" key="5">
    <source>
        <dbReference type="RuleBase" id="RU000487"/>
    </source>
</evidence>